<feature type="transmembrane region" description="Helical" evidence="1">
    <location>
        <begin position="80"/>
        <end position="98"/>
    </location>
</feature>
<gene>
    <name evidence="2" type="ORF">ACFQJ9_19775</name>
</gene>
<dbReference type="EMBL" id="JBHTAR010000011">
    <property type="protein sequence ID" value="MFC7201619.1"/>
    <property type="molecule type" value="Genomic_DNA"/>
</dbReference>
<feature type="transmembrane region" description="Helical" evidence="1">
    <location>
        <begin position="201"/>
        <end position="222"/>
    </location>
</feature>
<dbReference type="Pfam" id="PF04307">
    <property type="entry name" value="YdjM"/>
    <property type="match status" value="1"/>
</dbReference>
<accession>A0ABD5Z8Y5</accession>
<comment type="caution">
    <text evidence="2">The sequence shown here is derived from an EMBL/GenBank/DDBJ whole genome shotgun (WGS) entry which is preliminary data.</text>
</comment>
<keyword evidence="2" id="KW-0378">Hydrolase</keyword>
<feature type="transmembrane region" description="Helical" evidence="1">
    <location>
        <begin position="285"/>
        <end position="309"/>
    </location>
</feature>
<keyword evidence="1" id="KW-0812">Transmembrane</keyword>
<evidence type="ECO:0000313" key="3">
    <source>
        <dbReference type="Proteomes" id="UP001596447"/>
    </source>
</evidence>
<dbReference type="RefSeq" id="WP_279528360.1">
    <property type="nucleotide sequence ID" value="NZ_CP122312.1"/>
</dbReference>
<feature type="transmembrane region" description="Helical" evidence="1">
    <location>
        <begin position="104"/>
        <end position="137"/>
    </location>
</feature>
<dbReference type="Proteomes" id="UP001596447">
    <property type="component" value="Unassembled WGS sequence"/>
</dbReference>
<keyword evidence="1" id="KW-1133">Transmembrane helix</keyword>
<protein>
    <submittedName>
        <fullName evidence="2">Metal-dependent hydrolase</fullName>
    </submittedName>
</protein>
<dbReference type="AlphaFoldDB" id="A0ABD5Z8Y5"/>
<reference evidence="2 3" key="1">
    <citation type="journal article" date="2019" name="Int. J. Syst. Evol. Microbiol.">
        <title>The Global Catalogue of Microorganisms (GCM) 10K type strain sequencing project: providing services to taxonomists for standard genome sequencing and annotation.</title>
        <authorList>
            <consortium name="The Broad Institute Genomics Platform"/>
            <consortium name="The Broad Institute Genome Sequencing Center for Infectious Disease"/>
            <person name="Wu L."/>
            <person name="Ma J."/>
        </authorList>
    </citation>
    <scope>NUCLEOTIDE SEQUENCE [LARGE SCALE GENOMIC DNA]</scope>
    <source>
        <strain evidence="2 3">XZGYJ-43</strain>
    </source>
</reference>
<name>A0ABD5Z8Y5_9EURY</name>
<evidence type="ECO:0000256" key="1">
    <source>
        <dbReference type="SAM" id="Phobius"/>
    </source>
</evidence>
<feature type="transmembrane region" description="Helical" evidence="1">
    <location>
        <begin position="149"/>
        <end position="168"/>
    </location>
</feature>
<proteinExistence type="predicted"/>
<evidence type="ECO:0000313" key="2">
    <source>
        <dbReference type="EMBL" id="MFC7201619.1"/>
    </source>
</evidence>
<keyword evidence="3" id="KW-1185">Reference proteome</keyword>
<dbReference type="InterPro" id="IPR007404">
    <property type="entry name" value="YdjM-like"/>
</dbReference>
<organism evidence="2 3">
    <name type="scientific">Halospeciosus flavus</name>
    <dbReference type="NCBI Taxonomy" id="3032283"/>
    <lineage>
        <taxon>Archaea</taxon>
        <taxon>Methanobacteriati</taxon>
        <taxon>Methanobacteriota</taxon>
        <taxon>Stenosarchaea group</taxon>
        <taxon>Halobacteria</taxon>
        <taxon>Halobacteriales</taxon>
        <taxon>Halobacteriaceae</taxon>
        <taxon>Halospeciosus</taxon>
    </lineage>
</organism>
<feature type="transmembrane region" description="Helical" evidence="1">
    <location>
        <begin position="231"/>
        <end position="249"/>
    </location>
</feature>
<keyword evidence="1" id="KW-0472">Membrane</keyword>
<dbReference type="GO" id="GO:0016787">
    <property type="term" value="F:hydrolase activity"/>
    <property type="evidence" value="ECO:0007669"/>
    <property type="project" value="UniProtKB-KW"/>
</dbReference>
<sequence length="311" mass="31600">MFLGHETLAFALVALVATLCGVSRERALALGVAAGLFAFVPDADMVYALAGFLRVDSASAFAAANAFWSASTAVHRSITHSLVLAGPAAAGFALVAATSRFHRALGALLLAGLVGVAFVASGPLGVLVTVAFALAGLGVVALATRRLDLGSRAVGATALVGLVSHPFGDLLTGHPPAFFYPFEVTLLAGRPAPFGDPTLNLLAAFAFELAAIWAGLVVFLALTDRRFRGHLAPRAAAGGAYALAALVIQPPTLETSYQFVFSVLAVGSVGLHPRSLLDRSLPDPVAVAVTGLTAITVAGAGYTVAYLLALT</sequence>